<dbReference type="Proteomes" id="UP000606889">
    <property type="component" value="Unassembled WGS sequence"/>
</dbReference>
<protein>
    <recommendedName>
        <fullName evidence="4">3-hexulose-6-phosphate synthase</fullName>
        <ecNumber evidence="4">4.1.2.43</ecNumber>
    </recommendedName>
</protein>
<dbReference type="RefSeq" id="WP_186858452.1">
    <property type="nucleotide sequence ID" value="NZ_JACOON010000006.1"/>
</dbReference>
<comment type="catalytic activity">
    <reaction evidence="1">
        <text>D-ribulose 5-phosphate + formaldehyde = D-arabino-hex-3-ulose 6-phosphate</text>
        <dbReference type="Rhea" id="RHEA:25201"/>
        <dbReference type="ChEBI" id="CHEBI:16842"/>
        <dbReference type="ChEBI" id="CHEBI:58121"/>
        <dbReference type="ChEBI" id="CHEBI:58542"/>
        <dbReference type="EC" id="4.1.2.43"/>
    </reaction>
</comment>
<evidence type="ECO:0000313" key="8">
    <source>
        <dbReference type="Proteomes" id="UP000606889"/>
    </source>
</evidence>
<dbReference type="InterPro" id="IPR013785">
    <property type="entry name" value="Aldolase_TIM"/>
</dbReference>
<dbReference type="EC" id="4.1.2.43" evidence="4"/>
<dbReference type="EMBL" id="JACOON010000006">
    <property type="protein sequence ID" value="MBC5649001.1"/>
    <property type="molecule type" value="Genomic_DNA"/>
</dbReference>
<dbReference type="SMART" id="SM00934">
    <property type="entry name" value="OMPdecase"/>
    <property type="match status" value="1"/>
</dbReference>
<dbReference type="InterPro" id="IPR001754">
    <property type="entry name" value="OMPdeCOase_dom"/>
</dbReference>
<comment type="similarity">
    <text evidence="3">Belongs to the HPS/KGPDC family. HPS subfamily.</text>
</comment>
<proteinExistence type="inferred from homology"/>
<dbReference type="SUPFAM" id="SSF51366">
    <property type="entry name" value="Ribulose-phoshate binding barrel"/>
    <property type="match status" value="1"/>
</dbReference>
<gene>
    <name evidence="7" type="ORF">H8S18_11690</name>
</gene>
<organism evidence="7 8">
    <name type="scientific">Christensenella tenuis</name>
    <dbReference type="NCBI Taxonomy" id="2763033"/>
    <lineage>
        <taxon>Bacteria</taxon>
        <taxon>Bacillati</taxon>
        <taxon>Bacillota</taxon>
        <taxon>Clostridia</taxon>
        <taxon>Christensenellales</taxon>
        <taxon>Christensenellaceae</taxon>
        <taxon>Christensenella</taxon>
    </lineage>
</organism>
<comment type="pathway">
    <text evidence="2">One-carbon metabolism; formaldehyde assimilation via RuMP pathway; D-fructose 6-phosphate from D-ribulose 5-phosphate and formaldehyde: step 1/2.</text>
</comment>
<name>A0ABR7EGX9_9FIRM</name>
<evidence type="ECO:0000256" key="4">
    <source>
        <dbReference type="ARBA" id="ARBA00012890"/>
    </source>
</evidence>
<feature type="domain" description="Orotidine 5'-phosphate decarboxylase" evidence="6">
    <location>
        <begin position="2"/>
        <end position="204"/>
    </location>
</feature>
<keyword evidence="8" id="KW-1185">Reference proteome</keyword>
<comment type="caution">
    <text evidence="7">The sequence shown here is derived from an EMBL/GenBank/DDBJ whole genome shotgun (WGS) entry which is preliminary data.</text>
</comment>
<evidence type="ECO:0000256" key="2">
    <source>
        <dbReference type="ARBA" id="ARBA00005014"/>
    </source>
</evidence>
<keyword evidence="5" id="KW-0456">Lyase</keyword>
<reference evidence="7 8" key="1">
    <citation type="submission" date="2020-08" db="EMBL/GenBank/DDBJ databases">
        <title>Genome public.</title>
        <authorList>
            <person name="Liu C."/>
            <person name="Sun Q."/>
        </authorList>
    </citation>
    <scope>NUCLEOTIDE SEQUENCE [LARGE SCALE GENOMIC DNA]</scope>
    <source>
        <strain evidence="7 8">NSJ-35</strain>
    </source>
</reference>
<dbReference type="InterPro" id="IPR017553">
    <property type="entry name" value="3-hexulose-6-phosphate_synth"/>
</dbReference>
<evidence type="ECO:0000256" key="3">
    <source>
        <dbReference type="ARBA" id="ARBA00006350"/>
    </source>
</evidence>
<dbReference type="PANTHER" id="PTHR35039">
    <property type="entry name" value="3-KETO-L-GULONATE-6-PHOSPHATE DECARBOXYLASE SGBH-RELATED"/>
    <property type="match status" value="1"/>
</dbReference>
<dbReference type="Gene3D" id="3.20.20.70">
    <property type="entry name" value="Aldolase class I"/>
    <property type="match status" value="1"/>
</dbReference>
<evidence type="ECO:0000256" key="5">
    <source>
        <dbReference type="ARBA" id="ARBA00023239"/>
    </source>
</evidence>
<evidence type="ECO:0000313" key="7">
    <source>
        <dbReference type="EMBL" id="MBC5649001.1"/>
    </source>
</evidence>
<evidence type="ECO:0000256" key="1">
    <source>
        <dbReference type="ARBA" id="ARBA00000718"/>
    </source>
</evidence>
<evidence type="ECO:0000259" key="6">
    <source>
        <dbReference type="SMART" id="SM00934"/>
    </source>
</evidence>
<sequence>MKLQVAFDCNCNTQKICDCVDLISGYMDFIEVGTPLVIEKGLSTVRELRPRYPHLKILADLKIMDGGFYEANAAFEAGADIVTALAVAEDATLMGAIEAAAKHGGEIMVDMIAHPDLPRRIGELGAMGADYICLHTAKDMQQSGKDFSAFMREMKGFVKHAKLALAGGINPGNIESYTSMEPDVIIIGEGITGAADPADAARAVREKMGAH</sequence>
<accession>A0ABR7EGX9</accession>
<dbReference type="PANTHER" id="PTHR35039:SF3">
    <property type="entry name" value="3-KETO-L-GULONATE-6-PHOSPHATE DECARBOXYLASE SGBH-RELATED"/>
    <property type="match status" value="1"/>
</dbReference>
<dbReference type="NCBIfam" id="TIGR03128">
    <property type="entry name" value="RuMP_HxlA"/>
    <property type="match status" value="1"/>
</dbReference>
<dbReference type="InterPro" id="IPR011060">
    <property type="entry name" value="RibuloseP-bd_barrel"/>
</dbReference>
<dbReference type="Pfam" id="PF00215">
    <property type="entry name" value="OMPdecase"/>
    <property type="match status" value="1"/>
</dbReference>